<evidence type="ECO:0000313" key="1">
    <source>
        <dbReference type="EMBL" id="GAH80425.1"/>
    </source>
</evidence>
<gene>
    <name evidence="1" type="ORF">S03H2_68088</name>
</gene>
<reference evidence="1" key="1">
    <citation type="journal article" date="2014" name="Front. Microbiol.">
        <title>High frequency of phylogenetically diverse reductive dehalogenase-homologous genes in deep subseafloor sedimentary metagenomes.</title>
        <authorList>
            <person name="Kawai M."/>
            <person name="Futagami T."/>
            <person name="Toyoda A."/>
            <person name="Takaki Y."/>
            <person name="Nishi S."/>
            <person name="Hori S."/>
            <person name="Arai W."/>
            <person name="Tsubouchi T."/>
            <person name="Morono Y."/>
            <person name="Uchiyama I."/>
            <person name="Ito T."/>
            <person name="Fujiyama A."/>
            <person name="Inagaki F."/>
            <person name="Takami H."/>
        </authorList>
    </citation>
    <scope>NUCLEOTIDE SEQUENCE</scope>
    <source>
        <strain evidence="1">Expedition CK06-06</strain>
    </source>
</reference>
<evidence type="ECO:0008006" key="2">
    <source>
        <dbReference type="Google" id="ProtNLM"/>
    </source>
</evidence>
<proteinExistence type="predicted"/>
<accession>X1JFY6</accession>
<dbReference type="AlphaFoldDB" id="X1JFY6"/>
<dbReference type="InterPro" id="IPR008567">
    <property type="entry name" value="BKACE"/>
</dbReference>
<feature type="non-terminal residue" evidence="1">
    <location>
        <position position="1"/>
    </location>
</feature>
<dbReference type="InterPro" id="IPR013785">
    <property type="entry name" value="Aldolase_TIM"/>
</dbReference>
<comment type="caution">
    <text evidence="1">The sequence shown here is derived from an EMBL/GenBank/DDBJ whole genome shotgun (WGS) entry which is preliminary data.</text>
</comment>
<protein>
    <recommendedName>
        <fullName evidence="2">Radical SAM protein</fullName>
    </recommendedName>
</protein>
<dbReference type="Gene3D" id="3.20.20.70">
    <property type="entry name" value="Aldolase class I"/>
    <property type="match status" value="1"/>
</dbReference>
<dbReference type="Pfam" id="PF05853">
    <property type="entry name" value="BKACE"/>
    <property type="match status" value="1"/>
</dbReference>
<dbReference type="GO" id="GO:0043720">
    <property type="term" value="F:3-keto-5-aminohexanoate cleavage activity"/>
    <property type="evidence" value="ECO:0007669"/>
    <property type="project" value="InterPro"/>
</dbReference>
<feature type="non-terminal residue" evidence="1">
    <location>
        <position position="166"/>
    </location>
</feature>
<organism evidence="1">
    <name type="scientific">marine sediment metagenome</name>
    <dbReference type="NCBI Taxonomy" id="412755"/>
    <lineage>
        <taxon>unclassified sequences</taxon>
        <taxon>metagenomes</taxon>
        <taxon>ecological metagenomes</taxon>
    </lineage>
</organism>
<name>X1JFY6_9ZZZZ</name>
<sequence length="166" mass="19426">VEIVNKIREQCDVIIQGGMSSDIIPDRKGDFEARPDMLSIILNHHDEHFTQVNLNRIHSLEELEEYCIKCREFNIKPEWEVWHTGSYWNLNYLIEKGLIESPHVLTLFFNWPGGIWSPPTADEYLHRIKYMPENCLHTIPVISSFFKVSLTILTDPIARKIKPKAI</sequence>
<dbReference type="EMBL" id="BARU01044702">
    <property type="protein sequence ID" value="GAH80425.1"/>
    <property type="molecule type" value="Genomic_DNA"/>
</dbReference>